<gene>
    <name evidence="2" type="ORF">G1C95_1194</name>
</gene>
<organism evidence="2 3">
    <name type="scientific">Bifidobacterium oedipodis</name>
    <dbReference type="NCBI Taxonomy" id="2675322"/>
    <lineage>
        <taxon>Bacteria</taxon>
        <taxon>Bacillati</taxon>
        <taxon>Actinomycetota</taxon>
        <taxon>Actinomycetes</taxon>
        <taxon>Bifidobacteriales</taxon>
        <taxon>Bifidobacteriaceae</taxon>
        <taxon>Bifidobacterium</taxon>
    </lineage>
</organism>
<reference evidence="2 3" key="1">
    <citation type="submission" date="2020-02" db="EMBL/GenBank/DDBJ databases">
        <title>Characterization of phylogenetic diversity of novel bifidobacterial species isolated in Czech ZOOs.</title>
        <authorList>
            <person name="Lugli G.A."/>
            <person name="Vera N.B."/>
            <person name="Ventura M."/>
        </authorList>
    </citation>
    <scope>NUCLEOTIDE SEQUENCE [LARGE SCALE GENOMIC DNA]</scope>
    <source>
        <strain evidence="2 3">DSM 109957</strain>
    </source>
</reference>
<name>A0A7Y0HTD4_9BIFI</name>
<dbReference type="Pfam" id="PF13354">
    <property type="entry name" value="Beta-lactamase2"/>
    <property type="match status" value="1"/>
</dbReference>
<feature type="domain" description="Beta-lactamase class A catalytic" evidence="1">
    <location>
        <begin position="78"/>
        <end position="274"/>
    </location>
</feature>
<sequence>MADSESDVATAIAEHAPVDLTRQTTPQPVALTTNALHSISAVDGSARIATYGFNLDDQSAQALDQELSLIESYGYTAGFVLVDMASGNVLASNADAVLYSASSVKAPYIMSLAASGTIDLDAVSAAADVQSQWDNTLINQILTVSDNDAYLQLRTAYGDDAFAWWAKQAGVTTDVTQDIYLNYTAEDLARLWVEGYGYLFLGEHGDTSTATPEARQWLADEMIGSIGSVTYQALGSTATVHSKAGYISGQGGLYALDDGAIVQSSSGDYVLAILSNAADEYDLLAGLVSTLDNIHATAM</sequence>
<dbReference type="InterPro" id="IPR045155">
    <property type="entry name" value="Beta-lactam_cat"/>
</dbReference>
<dbReference type="AlphaFoldDB" id="A0A7Y0HTD4"/>
<keyword evidence="3" id="KW-1185">Reference proteome</keyword>
<protein>
    <submittedName>
        <fullName evidence="2">Class A beta-lactamase</fullName>
    </submittedName>
</protein>
<evidence type="ECO:0000313" key="3">
    <source>
        <dbReference type="Proteomes" id="UP000532194"/>
    </source>
</evidence>
<accession>A0A7Y0HTD4</accession>
<dbReference type="Gene3D" id="3.40.710.10">
    <property type="entry name" value="DD-peptidase/beta-lactamase superfamily"/>
    <property type="match status" value="1"/>
</dbReference>
<dbReference type="EMBL" id="JAAIII010000003">
    <property type="protein sequence ID" value="NMM94007.1"/>
    <property type="molecule type" value="Genomic_DNA"/>
</dbReference>
<proteinExistence type="predicted"/>
<evidence type="ECO:0000259" key="1">
    <source>
        <dbReference type="Pfam" id="PF13354"/>
    </source>
</evidence>
<evidence type="ECO:0000313" key="2">
    <source>
        <dbReference type="EMBL" id="NMM94007.1"/>
    </source>
</evidence>
<dbReference type="GO" id="GO:0008800">
    <property type="term" value="F:beta-lactamase activity"/>
    <property type="evidence" value="ECO:0007669"/>
    <property type="project" value="InterPro"/>
</dbReference>
<dbReference type="InterPro" id="IPR012338">
    <property type="entry name" value="Beta-lactam/transpept-like"/>
</dbReference>
<dbReference type="GO" id="GO:0030655">
    <property type="term" value="P:beta-lactam antibiotic catabolic process"/>
    <property type="evidence" value="ECO:0007669"/>
    <property type="project" value="InterPro"/>
</dbReference>
<dbReference type="SUPFAM" id="SSF56601">
    <property type="entry name" value="beta-lactamase/transpeptidase-like"/>
    <property type="match status" value="1"/>
</dbReference>
<dbReference type="Proteomes" id="UP000532194">
    <property type="component" value="Unassembled WGS sequence"/>
</dbReference>
<comment type="caution">
    <text evidence="2">The sequence shown here is derived from an EMBL/GenBank/DDBJ whole genome shotgun (WGS) entry which is preliminary data.</text>
</comment>
<dbReference type="RefSeq" id="WP_169172052.1">
    <property type="nucleotide sequence ID" value="NZ_JAAIII010000003.1"/>
</dbReference>